<dbReference type="AlphaFoldDB" id="A0A674J3R8"/>
<keyword evidence="9" id="KW-0325">Glycoprotein</keyword>
<dbReference type="InterPro" id="IPR037055">
    <property type="entry name" value="MHC_I-like_Ag-recog_sf"/>
</dbReference>
<reference evidence="11" key="1">
    <citation type="submission" date="2025-05" db="UniProtKB">
        <authorList>
            <consortium name="Ensembl"/>
        </authorList>
    </citation>
    <scope>IDENTIFICATION</scope>
</reference>
<dbReference type="SUPFAM" id="SSF54452">
    <property type="entry name" value="MHC antigen-recognition domain"/>
    <property type="match status" value="1"/>
</dbReference>
<name>A0A674J3R8_9SAUR</name>
<protein>
    <recommendedName>
        <fullName evidence="10">MHC class I-like antigen recognition-like domain-containing protein</fullName>
    </recommendedName>
</protein>
<proteinExistence type="predicted"/>
<keyword evidence="4" id="KW-0732">Signal</keyword>
<dbReference type="GO" id="GO:0005615">
    <property type="term" value="C:extracellular space"/>
    <property type="evidence" value="ECO:0007669"/>
    <property type="project" value="TreeGrafter"/>
</dbReference>
<evidence type="ECO:0000256" key="7">
    <source>
        <dbReference type="ARBA" id="ARBA00023136"/>
    </source>
</evidence>
<dbReference type="GO" id="GO:0002474">
    <property type="term" value="P:antigen processing and presentation of peptide antigen via MHC class I"/>
    <property type="evidence" value="ECO:0007669"/>
    <property type="project" value="UniProtKB-KW"/>
</dbReference>
<dbReference type="GeneTree" id="ENSGT01120000271825"/>
<organism evidence="11 12">
    <name type="scientific">Terrapene triunguis</name>
    <name type="common">Three-toed box turtle</name>
    <dbReference type="NCBI Taxonomy" id="2587831"/>
    <lineage>
        <taxon>Eukaryota</taxon>
        <taxon>Metazoa</taxon>
        <taxon>Chordata</taxon>
        <taxon>Craniata</taxon>
        <taxon>Vertebrata</taxon>
        <taxon>Euteleostomi</taxon>
        <taxon>Archelosauria</taxon>
        <taxon>Testudinata</taxon>
        <taxon>Testudines</taxon>
        <taxon>Cryptodira</taxon>
        <taxon>Durocryptodira</taxon>
        <taxon>Testudinoidea</taxon>
        <taxon>Emydidae</taxon>
        <taxon>Terrapene</taxon>
    </lineage>
</organism>
<dbReference type="Ensembl" id="ENSTMTT00000015777.1">
    <property type="protein sequence ID" value="ENSTMTP00000015228.1"/>
    <property type="gene ID" value="ENSTMTG00000011139.1"/>
</dbReference>
<dbReference type="Ensembl" id="ENSTMTT00000014656.1">
    <property type="protein sequence ID" value="ENSTMTP00000014168.1"/>
    <property type="gene ID" value="ENSTMTG00000010270.1"/>
</dbReference>
<comment type="subcellular location">
    <subcellularLocation>
        <location evidence="1">Membrane</location>
        <topology evidence="1">Single-pass type I membrane protein</topology>
    </subcellularLocation>
</comment>
<accession>A0A674J3R8</accession>
<evidence type="ECO:0000256" key="2">
    <source>
        <dbReference type="ARBA" id="ARBA00022451"/>
    </source>
</evidence>
<keyword evidence="5" id="KW-0391">Immunity</keyword>
<evidence type="ECO:0000256" key="3">
    <source>
        <dbReference type="ARBA" id="ARBA00022692"/>
    </source>
</evidence>
<evidence type="ECO:0000256" key="4">
    <source>
        <dbReference type="ARBA" id="ARBA00022729"/>
    </source>
</evidence>
<dbReference type="InterPro" id="IPR011161">
    <property type="entry name" value="MHC_I-like_Ag-recog"/>
</dbReference>
<evidence type="ECO:0000256" key="1">
    <source>
        <dbReference type="ARBA" id="ARBA00004479"/>
    </source>
</evidence>
<evidence type="ECO:0000313" key="12">
    <source>
        <dbReference type="Proteomes" id="UP000472274"/>
    </source>
</evidence>
<keyword evidence="3" id="KW-0812">Transmembrane</keyword>
<dbReference type="GO" id="GO:0042612">
    <property type="term" value="C:MHC class I protein complex"/>
    <property type="evidence" value="ECO:0007669"/>
    <property type="project" value="UniProtKB-KW"/>
</dbReference>
<evidence type="ECO:0000256" key="5">
    <source>
        <dbReference type="ARBA" id="ARBA00022859"/>
    </source>
</evidence>
<evidence type="ECO:0000256" key="9">
    <source>
        <dbReference type="ARBA" id="ARBA00023180"/>
    </source>
</evidence>
<feature type="domain" description="MHC class I-like antigen recognition-like" evidence="10">
    <location>
        <begin position="47"/>
        <end position="128"/>
    </location>
</feature>
<evidence type="ECO:0000259" key="10">
    <source>
        <dbReference type="Pfam" id="PF00129"/>
    </source>
</evidence>
<dbReference type="InterPro" id="IPR050208">
    <property type="entry name" value="MHC_class-I_related"/>
</dbReference>
<dbReference type="InterPro" id="IPR011162">
    <property type="entry name" value="MHC_I/II-like_Ag-recog"/>
</dbReference>
<dbReference type="Pfam" id="PF00129">
    <property type="entry name" value="MHC_I"/>
    <property type="match status" value="1"/>
</dbReference>
<dbReference type="GO" id="GO:0006955">
    <property type="term" value="P:immune response"/>
    <property type="evidence" value="ECO:0007669"/>
    <property type="project" value="TreeGrafter"/>
</dbReference>
<dbReference type="Gene3D" id="3.30.500.10">
    <property type="entry name" value="MHC class I-like antigen recognition-like"/>
    <property type="match status" value="1"/>
</dbReference>
<dbReference type="Proteomes" id="UP000472274">
    <property type="component" value="Unplaced"/>
</dbReference>
<keyword evidence="7" id="KW-0472">Membrane</keyword>
<evidence type="ECO:0000313" key="11">
    <source>
        <dbReference type="Ensembl" id="ENSTMTP00000015228.1"/>
    </source>
</evidence>
<evidence type="ECO:0000256" key="8">
    <source>
        <dbReference type="ARBA" id="ARBA00023157"/>
    </source>
</evidence>
<keyword evidence="8" id="KW-1015">Disulfide bond</keyword>
<keyword evidence="2" id="KW-0490">MHC I</keyword>
<keyword evidence="12" id="KW-1185">Reference proteome</keyword>
<dbReference type="GO" id="GO:0009897">
    <property type="term" value="C:external side of plasma membrane"/>
    <property type="evidence" value="ECO:0007669"/>
    <property type="project" value="TreeGrafter"/>
</dbReference>
<evidence type="ECO:0000256" key="6">
    <source>
        <dbReference type="ARBA" id="ARBA00022989"/>
    </source>
</evidence>
<sequence length="148" mass="16594">MGLRAGGHGWGWEVSAGPHWVTLVSPEQGRKLLAVLFGLTEQDLYFMVSAPGLGLPPFITVGYVDDQLINHYDSERGSAVPRAEWMARNLDARYWDQNTQISQGWQAVFRVDLNTLHQRYNQSAGDFVVILLAVPAEPRVSDLSWDPE</sequence>
<dbReference type="PANTHER" id="PTHR16675:SF242">
    <property type="entry name" value="MAJOR HISTOCOMPATIBILITY COMPLEX CLASS I-RELATED GENE PROTEIN"/>
    <property type="match status" value="1"/>
</dbReference>
<keyword evidence="6" id="KW-1133">Transmembrane helix</keyword>
<dbReference type="PANTHER" id="PTHR16675">
    <property type="entry name" value="MHC CLASS I-RELATED"/>
    <property type="match status" value="1"/>
</dbReference>